<dbReference type="SUPFAM" id="SSF54928">
    <property type="entry name" value="RNA-binding domain, RBD"/>
    <property type="match status" value="1"/>
</dbReference>
<reference evidence="5" key="2">
    <citation type="submission" date="2020-11" db="EMBL/GenBank/DDBJ databases">
        <authorList>
            <person name="McCartney M.A."/>
            <person name="Auch B."/>
            <person name="Kono T."/>
            <person name="Mallez S."/>
            <person name="Becker A."/>
            <person name="Gohl D.M."/>
            <person name="Silverstein K.A.T."/>
            <person name="Koren S."/>
            <person name="Bechman K.B."/>
            <person name="Herman A."/>
            <person name="Abrahante J.E."/>
            <person name="Garbe J."/>
        </authorList>
    </citation>
    <scope>NUCLEOTIDE SEQUENCE</scope>
    <source>
        <strain evidence="5">Duluth1</strain>
        <tissue evidence="5">Whole animal</tissue>
    </source>
</reference>
<dbReference type="InterPro" id="IPR035979">
    <property type="entry name" value="RBD_domain_sf"/>
</dbReference>
<protein>
    <recommendedName>
        <fullName evidence="4">RRM domain-containing protein</fullName>
    </recommendedName>
</protein>
<dbReference type="Proteomes" id="UP000828390">
    <property type="component" value="Unassembled WGS sequence"/>
</dbReference>
<feature type="region of interest" description="Disordered" evidence="3">
    <location>
        <begin position="163"/>
        <end position="204"/>
    </location>
</feature>
<accession>A0A9D4IFG8</accession>
<reference evidence="5" key="1">
    <citation type="journal article" date="2019" name="bioRxiv">
        <title>The Genome of the Zebra Mussel, Dreissena polymorpha: A Resource for Invasive Species Research.</title>
        <authorList>
            <person name="McCartney M.A."/>
            <person name="Auch B."/>
            <person name="Kono T."/>
            <person name="Mallez S."/>
            <person name="Zhang Y."/>
            <person name="Obille A."/>
            <person name="Becker A."/>
            <person name="Abrahante J.E."/>
            <person name="Garbe J."/>
            <person name="Badalamenti J.P."/>
            <person name="Herman A."/>
            <person name="Mangelson H."/>
            <person name="Liachko I."/>
            <person name="Sullivan S."/>
            <person name="Sone E.D."/>
            <person name="Koren S."/>
            <person name="Silverstein K.A.T."/>
            <person name="Beckman K.B."/>
            <person name="Gohl D.M."/>
        </authorList>
    </citation>
    <scope>NUCLEOTIDE SEQUENCE</scope>
    <source>
        <strain evidence="5">Duluth1</strain>
        <tissue evidence="5">Whole animal</tissue>
    </source>
</reference>
<sequence>NMRGPRPMPRPGGPHGHPGGPGPVRPPGPGMRPPGPPGPPGMRPPMGPPGPHGMGPGPMGPGPGPMRPQGPPVGHNMGPNMGPGGPGASNITNDPRGAHCRLFVGNLNTIAMKKEDVEAIFCRYGMVLGISMHKGYAFVQYGNPEEAKRAAMSEDTKTYAGQTLDINIASEPKKGNKRSAQTSNSNTSTSGSPAQKKLRAADEAAATASGRQLVSLGSGLKGATIDASSTSITLSRPTGKALKKTTISTGNDILICGNCKSLHSSLATFVQHKKNKCELKIQCKCHQPTTPSPSTPTEKDKENGAQKGGVEPARQLLCAVCDAEFPTAWDLCHHCQEEHNIAIFKENTEHPDVKNEVNGEDVK</sequence>
<dbReference type="Pfam" id="PF00076">
    <property type="entry name" value="RRM_1"/>
    <property type="match status" value="1"/>
</dbReference>
<dbReference type="PANTHER" id="PTHR13968">
    <property type="entry name" value="HETEROGENEOUS NUCLEAR RIBONUCLEOPROTEIN"/>
    <property type="match status" value="1"/>
</dbReference>
<dbReference type="SMART" id="SM00360">
    <property type="entry name" value="RRM"/>
    <property type="match status" value="1"/>
</dbReference>
<evidence type="ECO:0000313" key="6">
    <source>
        <dbReference type="Proteomes" id="UP000828390"/>
    </source>
</evidence>
<evidence type="ECO:0000259" key="4">
    <source>
        <dbReference type="PROSITE" id="PS50102"/>
    </source>
</evidence>
<dbReference type="EMBL" id="JAIWYP010000009">
    <property type="protein sequence ID" value="KAH3772070.1"/>
    <property type="molecule type" value="Genomic_DNA"/>
</dbReference>
<name>A0A9D4IFG8_DREPO</name>
<dbReference type="Gene3D" id="3.30.70.330">
    <property type="match status" value="1"/>
</dbReference>
<feature type="compositionally biased region" description="Pro residues" evidence="3">
    <location>
        <begin position="1"/>
        <end position="12"/>
    </location>
</feature>
<feature type="compositionally biased region" description="Low complexity" evidence="3">
    <location>
        <begin position="182"/>
        <end position="192"/>
    </location>
</feature>
<gene>
    <name evidence="5" type="ORF">DPMN_173404</name>
</gene>
<evidence type="ECO:0000256" key="2">
    <source>
        <dbReference type="PROSITE-ProRule" id="PRU00176"/>
    </source>
</evidence>
<dbReference type="InterPro" id="IPR000504">
    <property type="entry name" value="RRM_dom"/>
</dbReference>
<keyword evidence="6" id="KW-1185">Reference proteome</keyword>
<dbReference type="GO" id="GO:0003723">
    <property type="term" value="F:RNA binding"/>
    <property type="evidence" value="ECO:0007669"/>
    <property type="project" value="UniProtKB-UniRule"/>
</dbReference>
<evidence type="ECO:0000313" key="5">
    <source>
        <dbReference type="EMBL" id="KAH3772070.1"/>
    </source>
</evidence>
<feature type="domain" description="RRM" evidence="4">
    <location>
        <begin position="100"/>
        <end position="171"/>
    </location>
</feature>
<dbReference type="PROSITE" id="PS50102">
    <property type="entry name" value="RRM"/>
    <property type="match status" value="1"/>
</dbReference>
<evidence type="ECO:0000256" key="1">
    <source>
        <dbReference type="ARBA" id="ARBA00022884"/>
    </source>
</evidence>
<proteinExistence type="predicted"/>
<dbReference type="GO" id="GO:0005634">
    <property type="term" value="C:nucleus"/>
    <property type="evidence" value="ECO:0007669"/>
    <property type="project" value="TreeGrafter"/>
</dbReference>
<feature type="compositionally biased region" description="Pro residues" evidence="3">
    <location>
        <begin position="58"/>
        <end position="71"/>
    </location>
</feature>
<evidence type="ECO:0000256" key="3">
    <source>
        <dbReference type="SAM" id="MobiDB-lite"/>
    </source>
</evidence>
<feature type="compositionally biased region" description="Pro residues" evidence="3">
    <location>
        <begin position="20"/>
        <end position="51"/>
    </location>
</feature>
<organism evidence="5 6">
    <name type="scientific">Dreissena polymorpha</name>
    <name type="common">Zebra mussel</name>
    <name type="synonym">Mytilus polymorpha</name>
    <dbReference type="NCBI Taxonomy" id="45954"/>
    <lineage>
        <taxon>Eukaryota</taxon>
        <taxon>Metazoa</taxon>
        <taxon>Spiralia</taxon>
        <taxon>Lophotrochozoa</taxon>
        <taxon>Mollusca</taxon>
        <taxon>Bivalvia</taxon>
        <taxon>Autobranchia</taxon>
        <taxon>Heteroconchia</taxon>
        <taxon>Euheterodonta</taxon>
        <taxon>Imparidentia</taxon>
        <taxon>Neoheterodontei</taxon>
        <taxon>Myida</taxon>
        <taxon>Dreissenoidea</taxon>
        <taxon>Dreissenidae</taxon>
        <taxon>Dreissena</taxon>
    </lineage>
</organism>
<dbReference type="AlphaFoldDB" id="A0A9D4IFG8"/>
<feature type="region of interest" description="Disordered" evidence="3">
    <location>
        <begin position="1"/>
        <end position="93"/>
    </location>
</feature>
<feature type="non-terminal residue" evidence="5">
    <location>
        <position position="1"/>
    </location>
</feature>
<comment type="caution">
    <text evidence="5">The sequence shown here is derived from an EMBL/GenBank/DDBJ whole genome shotgun (WGS) entry which is preliminary data.</text>
</comment>
<feature type="region of interest" description="Disordered" evidence="3">
    <location>
        <begin position="287"/>
        <end position="308"/>
    </location>
</feature>
<dbReference type="InterPro" id="IPR012677">
    <property type="entry name" value="Nucleotide-bd_a/b_plait_sf"/>
</dbReference>
<keyword evidence="1 2" id="KW-0694">RNA-binding</keyword>
<dbReference type="PANTHER" id="PTHR13968:SF26">
    <property type="entry name" value="RRM DOMAIN-CONTAINING PROTEIN"/>
    <property type="match status" value="1"/>
</dbReference>
<dbReference type="InterPro" id="IPR051186">
    <property type="entry name" value="RRM_HNRPC/RALY_subfam"/>
</dbReference>